<evidence type="ECO:0000256" key="1">
    <source>
        <dbReference type="SAM" id="MobiDB-lite"/>
    </source>
</evidence>
<proteinExistence type="predicted"/>
<organism evidence="2 3">
    <name type="scientific">Ophiobolus disseminans</name>
    <dbReference type="NCBI Taxonomy" id="1469910"/>
    <lineage>
        <taxon>Eukaryota</taxon>
        <taxon>Fungi</taxon>
        <taxon>Dikarya</taxon>
        <taxon>Ascomycota</taxon>
        <taxon>Pezizomycotina</taxon>
        <taxon>Dothideomycetes</taxon>
        <taxon>Pleosporomycetidae</taxon>
        <taxon>Pleosporales</taxon>
        <taxon>Pleosporineae</taxon>
        <taxon>Phaeosphaeriaceae</taxon>
        <taxon>Ophiobolus</taxon>
    </lineage>
</organism>
<dbReference type="EMBL" id="MU006216">
    <property type="protein sequence ID" value="KAF2833247.1"/>
    <property type="molecule type" value="Genomic_DNA"/>
</dbReference>
<evidence type="ECO:0000313" key="2">
    <source>
        <dbReference type="EMBL" id="KAF2833247.1"/>
    </source>
</evidence>
<gene>
    <name evidence="2" type="ORF">CC86DRAFT_7156</name>
</gene>
<protein>
    <submittedName>
        <fullName evidence="2">Uncharacterized protein</fullName>
    </submittedName>
</protein>
<accession>A0A6A7AKJ0</accession>
<dbReference type="Proteomes" id="UP000799424">
    <property type="component" value="Unassembled WGS sequence"/>
</dbReference>
<dbReference type="OrthoDB" id="3796163at2759"/>
<feature type="compositionally biased region" description="Basic and acidic residues" evidence="1">
    <location>
        <begin position="109"/>
        <end position="128"/>
    </location>
</feature>
<name>A0A6A7AKJ0_9PLEO</name>
<reference evidence="2" key="1">
    <citation type="journal article" date="2020" name="Stud. Mycol.">
        <title>101 Dothideomycetes genomes: a test case for predicting lifestyles and emergence of pathogens.</title>
        <authorList>
            <person name="Haridas S."/>
            <person name="Albert R."/>
            <person name="Binder M."/>
            <person name="Bloem J."/>
            <person name="Labutti K."/>
            <person name="Salamov A."/>
            <person name="Andreopoulos B."/>
            <person name="Baker S."/>
            <person name="Barry K."/>
            <person name="Bills G."/>
            <person name="Bluhm B."/>
            <person name="Cannon C."/>
            <person name="Castanera R."/>
            <person name="Culley D."/>
            <person name="Daum C."/>
            <person name="Ezra D."/>
            <person name="Gonzalez J."/>
            <person name="Henrissat B."/>
            <person name="Kuo A."/>
            <person name="Liang C."/>
            <person name="Lipzen A."/>
            <person name="Lutzoni F."/>
            <person name="Magnuson J."/>
            <person name="Mondo S."/>
            <person name="Nolan M."/>
            <person name="Ohm R."/>
            <person name="Pangilinan J."/>
            <person name="Park H.-J."/>
            <person name="Ramirez L."/>
            <person name="Alfaro M."/>
            <person name="Sun H."/>
            <person name="Tritt A."/>
            <person name="Yoshinaga Y."/>
            <person name="Zwiers L.-H."/>
            <person name="Turgeon B."/>
            <person name="Goodwin S."/>
            <person name="Spatafora J."/>
            <person name="Crous P."/>
            <person name="Grigoriev I."/>
        </authorList>
    </citation>
    <scope>NUCLEOTIDE SEQUENCE</scope>
    <source>
        <strain evidence="2">CBS 113818</strain>
    </source>
</reference>
<keyword evidence="3" id="KW-1185">Reference proteome</keyword>
<evidence type="ECO:0000313" key="3">
    <source>
        <dbReference type="Proteomes" id="UP000799424"/>
    </source>
</evidence>
<dbReference type="AlphaFoldDB" id="A0A6A7AKJ0"/>
<feature type="region of interest" description="Disordered" evidence="1">
    <location>
        <begin position="109"/>
        <end position="129"/>
    </location>
</feature>
<sequence length="144" mass="16396">MGKSNEEPTMTRLEDLRLLRELKEMLLEYVTTIFTPTHPAAHGFALLVCRHAGAPSRGRAGRSEEFIVIRAIVYLSADKSVWKVVAESSRAQFGILPALQEFSKDLEREMGRMSDRGGGKRKEKRWEKSGLFGEEDGEKWRDEV</sequence>